<reference evidence="1" key="1">
    <citation type="submission" date="2021-06" db="EMBL/GenBank/DDBJ databases">
        <authorList>
            <person name="Criscuolo A."/>
        </authorList>
    </citation>
    <scope>NUCLEOTIDE SEQUENCE</scope>
    <source>
        <strain evidence="1">CIP111600</strain>
    </source>
</reference>
<dbReference type="RefSeq" id="WP_218092969.1">
    <property type="nucleotide sequence ID" value="NZ_CAJVAS010000013.1"/>
</dbReference>
<protein>
    <submittedName>
        <fullName evidence="1">Uncharacterized protein</fullName>
    </submittedName>
</protein>
<keyword evidence="2" id="KW-1185">Reference proteome</keyword>
<comment type="caution">
    <text evidence="1">The sequence shown here is derived from an EMBL/GenBank/DDBJ whole genome shotgun (WGS) entry which is preliminary data.</text>
</comment>
<organism evidence="1 2">
    <name type="scientific">Paenibacillus solanacearum</name>
    <dbReference type="NCBI Taxonomy" id="2048548"/>
    <lineage>
        <taxon>Bacteria</taxon>
        <taxon>Bacillati</taxon>
        <taxon>Bacillota</taxon>
        <taxon>Bacilli</taxon>
        <taxon>Bacillales</taxon>
        <taxon>Paenibacillaceae</taxon>
        <taxon>Paenibacillus</taxon>
    </lineage>
</organism>
<evidence type="ECO:0000313" key="1">
    <source>
        <dbReference type="EMBL" id="CAG7630603.1"/>
    </source>
</evidence>
<sequence length="94" mass="11024">MAVYHYNEVPKELQVNHLYTLRQIRLFMTANNNCLFLHRDLNALDAESNKKVTVVSKDEYYIHQYADRSYLIPYEKKVIYHLSQADDGTQGGLS</sequence>
<name>A0A916NJ79_9BACL</name>
<gene>
    <name evidence="1" type="ORF">PAESOLCIP111_03209</name>
</gene>
<dbReference type="Proteomes" id="UP000693672">
    <property type="component" value="Unassembled WGS sequence"/>
</dbReference>
<dbReference type="AlphaFoldDB" id="A0A916NJ79"/>
<evidence type="ECO:0000313" key="2">
    <source>
        <dbReference type="Proteomes" id="UP000693672"/>
    </source>
</evidence>
<accession>A0A916NJ79</accession>
<proteinExistence type="predicted"/>
<dbReference type="EMBL" id="CAJVAS010000013">
    <property type="protein sequence ID" value="CAG7630603.1"/>
    <property type="molecule type" value="Genomic_DNA"/>
</dbReference>